<keyword evidence="2" id="KW-1185">Reference proteome</keyword>
<reference evidence="1 2" key="1">
    <citation type="submission" date="2024-04" db="EMBL/GenBank/DDBJ databases">
        <authorList>
            <person name="Fracassetti M."/>
        </authorList>
    </citation>
    <scope>NUCLEOTIDE SEQUENCE [LARGE SCALE GENOMIC DNA]</scope>
</reference>
<dbReference type="Proteomes" id="UP001497516">
    <property type="component" value="Chromosome 5"/>
</dbReference>
<dbReference type="EMBL" id="OZ034818">
    <property type="protein sequence ID" value="CAL1390953.1"/>
    <property type="molecule type" value="Genomic_DNA"/>
</dbReference>
<evidence type="ECO:0000313" key="2">
    <source>
        <dbReference type="Proteomes" id="UP001497516"/>
    </source>
</evidence>
<evidence type="ECO:0000313" key="1">
    <source>
        <dbReference type="EMBL" id="CAL1390953.1"/>
    </source>
</evidence>
<gene>
    <name evidence="1" type="ORF">LTRI10_LOCUS31706</name>
</gene>
<sequence length="75" mass="8792">MPQCSAEFSLELYHNPTNNNYYLQKGEGRLFRWHQFCLFDSYSSSLSFIHCIGNISFPYPSCFLVRESCLGSDFF</sequence>
<dbReference type="AlphaFoldDB" id="A0AAV2EZC8"/>
<proteinExistence type="predicted"/>
<accession>A0AAV2EZC8</accession>
<name>A0AAV2EZC8_9ROSI</name>
<protein>
    <submittedName>
        <fullName evidence="1">Uncharacterized protein</fullName>
    </submittedName>
</protein>
<organism evidence="1 2">
    <name type="scientific">Linum trigynum</name>
    <dbReference type="NCBI Taxonomy" id="586398"/>
    <lineage>
        <taxon>Eukaryota</taxon>
        <taxon>Viridiplantae</taxon>
        <taxon>Streptophyta</taxon>
        <taxon>Embryophyta</taxon>
        <taxon>Tracheophyta</taxon>
        <taxon>Spermatophyta</taxon>
        <taxon>Magnoliopsida</taxon>
        <taxon>eudicotyledons</taxon>
        <taxon>Gunneridae</taxon>
        <taxon>Pentapetalae</taxon>
        <taxon>rosids</taxon>
        <taxon>fabids</taxon>
        <taxon>Malpighiales</taxon>
        <taxon>Linaceae</taxon>
        <taxon>Linum</taxon>
    </lineage>
</organism>